<dbReference type="AlphaFoldDB" id="A0A562E831"/>
<feature type="compositionally biased region" description="Basic and acidic residues" evidence="1">
    <location>
        <begin position="131"/>
        <end position="150"/>
    </location>
</feature>
<dbReference type="EMBL" id="VLJT01000013">
    <property type="protein sequence ID" value="TWH17970.1"/>
    <property type="molecule type" value="Genomic_DNA"/>
</dbReference>
<reference evidence="2 3" key="1">
    <citation type="submission" date="2019-07" db="EMBL/GenBank/DDBJ databases">
        <title>Genome sequencing of lignin-degrading bacterial isolates.</title>
        <authorList>
            <person name="Gladden J."/>
        </authorList>
    </citation>
    <scope>NUCLEOTIDE SEQUENCE [LARGE SCALE GENOMIC DNA]</scope>
    <source>
        <strain evidence="2 3">J45</strain>
    </source>
</reference>
<evidence type="ECO:0000313" key="3">
    <source>
        <dbReference type="Proteomes" id="UP000317573"/>
    </source>
</evidence>
<feature type="compositionally biased region" description="Basic and acidic residues" evidence="1">
    <location>
        <begin position="218"/>
        <end position="229"/>
    </location>
</feature>
<name>A0A562E831_RHORH</name>
<gene>
    <name evidence="2" type="ORF">L618_001600000140</name>
</gene>
<protein>
    <recommendedName>
        <fullName evidence="4">Transposase</fullName>
    </recommendedName>
</protein>
<evidence type="ECO:0000313" key="2">
    <source>
        <dbReference type="EMBL" id="TWH17970.1"/>
    </source>
</evidence>
<feature type="compositionally biased region" description="Basic residues" evidence="1">
    <location>
        <begin position="171"/>
        <end position="181"/>
    </location>
</feature>
<feature type="region of interest" description="Disordered" evidence="1">
    <location>
        <begin position="123"/>
        <end position="229"/>
    </location>
</feature>
<evidence type="ECO:0008006" key="4">
    <source>
        <dbReference type="Google" id="ProtNLM"/>
    </source>
</evidence>
<organism evidence="2 3">
    <name type="scientific">Rhodococcus rhodochrous J45</name>
    <dbReference type="NCBI Taxonomy" id="935266"/>
    <lineage>
        <taxon>Bacteria</taxon>
        <taxon>Bacillati</taxon>
        <taxon>Actinomycetota</taxon>
        <taxon>Actinomycetes</taxon>
        <taxon>Mycobacteriales</taxon>
        <taxon>Nocardiaceae</taxon>
        <taxon>Rhodococcus</taxon>
    </lineage>
</organism>
<evidence type="ECO:0000256" key="1">
    <source>
        <dbReference type="SAM" id="MobiDB-lite"/>
    </source>
</evidence>
<proteinExistence type="predicted"/>
<accession>A0A562E831</accession>
<dbReference type="Proteomes" id="UP000317573">
    <property type="component" value="Unassembled WGS sequence"/>
</dbReference>
<comment type="caution">
    <text evidence="2">The sequence shown here is derived from an EMBL/GenBank/DDBJ whole genome shotgun (WGS) entry which is preliminary data.</text>
</comment>
<sequence>MTGPVPTQRPFAPNAVQVADRWHLWHNLVGAVEDTVVRHRADLRPPIEPVDPGEIATDTTISEIGDRPLAKGHYERLPEADRTDAAEDALLVGQDIEHSGDRVPSGWGDGTDRARRIREAADEVAQQLTQQRKDEEERSSAARERLDRMRTGPRGRSGCPSRGGSGSWSAGRRRRSPHRRRCTDLSRGGGRTAAVSGGRSRCGRHRCRRATSPGAPARKGDRATRFGAG</sequence>